<proteinExistence type="predicted"/>
<keyword evidence="2" id="KW-1185">Reference proteome</keyword>
<evidence type="ECO:0008006" key="3">
    <source>
        <dbReference type="Google" id="ProtNLM"/>
    </source>
</evidence>
<dbReference type="SUPFAM" id="SSF48403">
    <property type="entry name" value="Ankyrin repeat"/>
    <property type="match status" value="1"/>
</dbReference>
<dbReference type="Gene3D" id="1.25.40.20">
    <property type="entry name" value="Ankyrin repeat-containing domain"/>
    <property type="match status" value="1"/>
</dbReference>
<sequence>MFHDDDEEEDEDEDLGSNEQANKYSALYVAVNEGNIDIVKLLLSYPDIDIDTEIKKDIFN</sequence>
<accession>A0ABR2I4R7</accession>
<protein>
    <recommendedName>
        <fullName evidence="3">Ankyrin repeat protein</fullName>
    </recommendedName>
</protein>
<evidence type="ECO:0000313" key="2">
    <source>
        <dbReference type="Proteomes" id="UP001470230"/>
    </source>
</evidence>
<name>A0ABR2I4R7_9EUKA</name>
<dbReference type="SMART" id="SM00248">
    <property type="entry name" value="ANK"/>
    <property type="match status" value="1"/>
</dbReference>
<dbReference type="Proteomes" id="UP001470230">
    <property type="component" value="Unassembled WGS sequence"/>
</dbReference>
<evidence type="ECO:0000313" key="1">
    <source>
        <dbReference type="EMBL" id="KAK8857368.1"/>
    </source>
</evidence>
<dbReference type="EMBL" id="JAPFFF010000020">
    <property type="protein sequence ID" value="KAK8857368.1"/>
    <property type="molecule type" value="Genomic_DNA"/>
</dbReference>
<dbReference type="InterPro" id="IPR036770">
    <property type="entry name" value="Ankyrin_rpt-contain_sf"/>
</dbReference>
<reference evidence="1 2" key="1">
    <citation type="submission" date="2024-04" db="EMBL/GenBank/DDBJ databases">
        <title>Tritrichomonas musculus Genome.</title>
        <authorList>
            <person name="Alves-Ferreira E."/>
            <person name="Grigg M."/>
            <person name="Lorenzi H."/>
            <person name="Galac M."/>
        </authorList>
    </citation>
    <scope>NUCLEOTIDE SEQUENCE [LARGE SCALE GENOMIC DNA]</scope>
    <source>
        <strain evidence="1 2">EAF2021</strain>
    </source>
</reference>
<gene>
    <name evidence="1" type="ORF">M9Y10_015773</name>
</gene>
<dbReference type="Pfam" id="PF00023">
    <property type="entry name" value="Ank"/>
    <property type="match status" value="1"/>
</dbReference>
<organism evidence="1 2">
    <name type="scientific">Tritrichomonas musculus</name>
    <dbReference type="NCBI Taxonomy" id="1915356"/>
    <lineage>
        <taxon>Eukaryota</taxon>
        <taxon>Metamonada</taxon>
        <taxon>Parabasalia</taxon>
        <taxon>Tritrichomonadida</taxon>
        <taxon>Tritrichomonadidae</taxon>
        <taxon>Tritrichomonas</taxon>
    </lineage>
</organism>
<comment type="caution">
    <text evidence="1">The sequence shown here is derived from an EMBL/GenBank/DDBJ whole genome shotgun (WGS) entry which is preliminary data.</text>
</comment>
<dbReference type="InterPro" id="IPR002110">
    <property type="entry name" value="Ankyrin_rpt"/>
</dbReference>